<evidence type="ECO:0000313" key="3">
    <source>
        <dbReference type="Proteomes" id="UP000605013"/>
    </source>
</evidence>
<name>A0ABS1WLQ1_9FLAO</name>
<comment type="caution">
    <text evidence="2">The sequence shown here is derived from an EMBL/GenBank/DDBJ whole genome shotgun (WGS) entry which is preliminary data.</text>
</comment>
<gene>
    <name evidence="2" type="ORF">JAO71_09545</name>
</gene>
<evidence type="ECO:0000313" key="2">
    <source>
        <dbReference type="EMBL" id="MBL7560046.1"/>
    </source>
</evidence>
<organism evidence="2 3">
    <name type="scientific">Olleya sediminilitoris</name>
    <dbReference type="NCBI Taxonomy" id="2795739"/>
    <lineage>
        <taxon>Bacteria</taxon>
        <taxon>Pseudomonadati</taxon>
        <taxon>Bacteroidota</taxon>
        <taxon>Flavobacteriia</taxon>
        <taxon>Flavobacteriales</taxon>
        <taxon>Flavobacteriaceae</taxon>
    </lineage>
</organism>
<sequence>MKLKYKITLILFLLLNLSFGLYAQSELNDYKYVVVPEQFSCQKKPNNYRLNGLTKFLLEKQNFTVFLDSEQLPSDAANNGCLVLYADVTEDSSMFKTKLKINFKNCKNQVVFTSQEGVSRDKEYKVAYNVALRNTIKTFETFKHNYSATTETQPVILNKTVKETVPDIQEAEATIIETKAKDSMLYAQKISEGFQLLDSQPKVVYKIKNTNLENVFIVEGKEAIIYKKDNSWYIEYYDKGILQKQMLDIKF</sequence>
<keyword evidence="1" id="KW-0732">Signal</keyword>
<evidence type="ECO:0000256" key="1">
    <source>
        <dbReference type="SAM" id="SignalP"/>
    </source>
</evidence>
<reference evidence="2 3" key="1">
    <citation type="submission" date="2020-12" db="EMBL/GenBank/DDBJ databases">
        <title>Olleya sediminilitoris sp. nov., isolated from a tidal flat.</title>
        <authorList>
            <person name="Park S."/>
            <person name="Yoon J.-H."/>
        </authorList>
    </citation>
    <scope>NUCLEOTIDE SEQUENCE [LARGE SCALE GENOMIC DNA]</scope>
    <source>
        <strain evidence="2 3">YSTF-M6</strain>
    </source>
</reference>
<feature type="signal peptide" evidence="1">
    <location>
        <begin position="1"/>
        <end position="23"/>
    </location>
</feature>
<protein>
    <recommendedName>
        <fullName evidence="4">Secreted protein</fullName>
    </recommendedName>
</protein>
<dbReference type="EMBL" id="JAEMEF010000007">
    <property type="protein sequence ID" value="MBL7560046.1"/>
    <property type="molecule type" value="Genomic_DNA"/>
</dbReference>
<feature type="chain" id="PRO_5046030911" description="Secreted protein" evidence="1">
    <location>
        <begin position="24"/>
        <end position="251"/>
    </location>
</feature>
<dbReference type="RefSeq" id="WP_116823373.1">
    <property type="nucleotide sequence ID" value="NZ_JAEMEF010000007.1"/>
</dbReference>
<accession>A0ABS1WLQ1</accession>
<evidence type="ECO:0008006" key="4">
    <source>
        <dbReference type="Google" id="ProtNLM"/>
    </source>
</evidence>
<proteinExistence type="predicted"/>
<dbReference type="Proteomes" id="UP000605013">
    <property type="component" value="Unassembled WGS sequence"/>
</dbReference>
<keyword evidence="3" id="KW-1185">Reference proteome</keyword>